<protein>
    <submittedName>
        <fullName evidence="1">Uncharacterized protein</fullName>
    </submittedName>
</protein>
<name>A0A382FZA4_9ZZZZ</name>
<evidence type="ECO:0000313" key="1">
    <source>
        <dbReference type="EMBL" id="SVB67885.1"/>
    </source>
</evidence>
<dbReference type="AlphaFoldDB" id="A0A382FZA4"/>
<sequence length="251" mass="27564">MKKATPLIVFLASVLVGSLGYTQEMPVGSVQVNTWCTINEGHTFAEAVEVGRYVDNEWENGPRQIFFRQAIAGPNVPPNGLLRVVYWNNLEHWSRGLAALPSAVGPRAHLNEIMSCNESNRSFFLTRNIGGQGGAYGGGENNVSMSSSRACQVKPGKTIEDVYAALVDNNAPYREQGDRTTYQLSQRFLGPREGLEMGTGLLIRMVGETSHGLTARLDMSPKIAGVSEEFPVVNCLDRSLWESHVIHWGLN</sequence>
<organism evidence="1">
    <name type="scientific">marine metagenome</name>
    <dbReference type="NCBI Taxonomy" id="408172"/>
    <lineage>
        <taxon>unclassified sequences</taxon>
        <taxon>metagenomes</taxon>
        <taxon>ecological metagenomes</taxon>
    </lineage>
</organism>
<reference evidence="1" key="1">
    <citation type="submission" date="2018-05" db="EMBL/GenBank/DDBJ databases">
        <authorList>
            <person name="Lanie J.A."/>
            <person name="Ng W.-L."/>
            <person name="Kazmierczak K.M."/>
            <person name="Andrzejewski T.M."/>
            <person name="Davidsen T.M."/>
            <person name="Wayne K.J."/>
            <person name="Tettelin H."/>
            <person name="Glass J.I."/>
            <person name="Rusch D."/>
            <person name="Podicherti R."/>
            <person name="Tsui H.-C.T."/>
            <person name="Winkler M.E."/>
        </authorList>
    </citation>
    <scope>NUCLEOTIDE SEQUENCE</scope>
</reference>
<accession>A0A382FZA4</accession>
<dbReference type="EMBL" id="UINC01052491">
    <property type="protein sequence ID" value="SVB67885.1"/>
    <property type="molecule type" value="Genomic_DNA"/>
</dbReference>
<proteinExistence type="predicted"/>
<gene>
    <name evidence="1" type="ORF">METZ01_LOCUS220739</name>
</gene>